<proteinExistence type="predicted"/>
<reference evidence="2 3" key="1">
    <citation type="journal article" date="2019" name="Int. J. Syst. Evol. Microbiol.">
        <title>The Global Catalogue of Microorganisms (GCM) 10K type strain sequencing project: providing services to taxonomists for standard genome sequencing and annotation.</title>
        <authorList>
            <consortium name="The Broad Institute Genomics Platform"/>
            <consortium name="The Broad Institute Genome Sequencing Center for Infectious Disease"/>
            <person name="Wu L."/>
            <person name="Ma J."/>
        </authorList>
    </citation>
    <scope>NUCLEOTIDE SEQUENCE [LARGE SCALE GENOMIC DNA]</scope>
    <source>
        <strain evidence="2 3">CGMCC 1.3239</strain>
    </source>
</reference>
<name>A0ABD5S984_9EURY</name>
<evidence type="ECO:0000256" key="1">
    <source>
        <dbReference type="SAM" id="MobiDB-lite"/>
    </source>
</evidence>
<accession>A0ABD5S984</accession>
<comment type="caution">
    <text evidence="2">The sequence shown here is derived from an EMBL/GenBank/DDBJ whole genome shotgun (WGS) entry which is preliminary data.</text>
</comment>
<dbReference type="AlphaFoldDB" id="A0ABD5S984"/>
<sequence length="255" mass="26587">MTKRDIHITRREALAGVGAVGFATAGVARGRSTGSWNGYTNYTYAASTGPRLLVGWRGTYNGDLGIEGPTDPDEFVDGIDELDGEVRLVDADNVLPKDHGTASVGLIAENDPARVWMKLEAVSNDLTDRIEIETRYDTGLFGVGGCVGAENDPRGATIAAGPLSAPETVPSANGDLLTGVELDPGIFDNSCLGTDESLCLAFTWDVPTGQGNVGSGESAAFALRFRATDCADPNNPFDPAENGDSTAADDDEVTA</sequence>
<feature type="region of interest" description="Disordered" evidence="1">
    <location>
        <begin position="232"/>
        <end position="255"/>
    </location>
</feature>
<protein>
    <recommendedName>
        <fullName evidence="4">SipW-cognate class signal peptide</fullName>
    </recommendedName>
</protein>
<dbReference type="EMBL" id="JBHSWW010000053">
    <property type="protein sequence ID" value="MFC6752969.1"/>
    <property type="molecule type" value="Genomic_DNA"/>
</dbReference>
<evidence type="ECO:0000313" key="2">
    <source>
        <dbReference type="EMBL" id="MFC6752969.1"/>
    </source>
</evidence>
<evidence type="ECO:0000313" key="3">
    <source>
        <dbReference type="Proteomes" id="UP001596442"/>
    </source>
</evidence>
<organism evidence="2 3">
    <name type="scientific">Halorubrum tibetense</name>
    <dbReference type="NCBI Taxonomy" id="175631"/>
    <lineage>
        <taxon>Archaea</taxon>
        <taxon>Methanobacteriati</taxon>
        <taxon>Methanobacteriota</taxon>
        <taxon>Stenosarchaea group</taxon>
        <taxon>Halobacteria</taxon>
        <taxon>Halobacteriales</taxon>
        <taxon>Haloferacaceae</taxon>
        <taxon>Halorubrum</taxon>
    </lineage>
</organism>
<keyword evidence="3" id="KW-1185">Reference proteome</keyword>
<dbReference type="Proteomes" id="UP001596442">
    <property type="component" value="Unassembled WGS sequence"/>
</dbReference>
<dbReference type="RefSeq" id="WP_379780160.1">
    <property type="nucleotide sequence ID" value="NZ_JBHSWW010000053.1"/>
</dbReference>
<gene>
    <name evidence="2" type="ORF">ACFQEU_05740</name>
</gene>
<evidence type="ECO:0008006" key="4">
    <source>
        <dbReference type="Google" id="ProtNLM"/>
    </source>
</evidence>